<evidence type="ECO:0000313" key="2">
    <source>
        <dbReference type="Proteomes" id="UP000317209"/>
    </source>
</evidence>
<dbReference type="RefSeq" id="WP_141871386.1">
    <property type="nucleotide sequence ID" value="NZ_VFOX01000001.1"/>
</dbReference>
<keyword evidence="2" id="KW-1185">Reference proteome</keyword>
<dbReference type="AlphaFoldDB" id="A0A543BKS9"/>
<dbReference type="EMBL" id="VFOX01000001">
    <property type="protein sequence ID" value="TQL85440.1"/>
    <property type="molecule type" value="Genomic_DNA"/>
</dbReference>
<gene>
    <name evidence="1" type="ORF">FB560_1049</name>
</gene>
<organism evidence="1 2">
    <name type="scientific">Microbacterium saperdae</name>
    <dbReference type="NCBI Taxonomy" id="69368"/>
    <lineage>
        <taxon>Bacteria</taxon>
        <taxon>Bacillati</taxon>
        <taxon>Actinomycetota</taxon>
        <taxon>Actinomycetes</taxon>
        <taxon>Micrococcales</taxon>
        <taxon>Microbacteriaceae</taxon>
        <taxon>Microbacterium</taxon>
    </lineage>
</organism>
<dbReference type="InterPro" id="IPR016024">
    <property type="entry name" value="ARM-type_fold"/>
</dbReference>
<dbReference type="Gene3D" id="1.25.10.10">
    <property type="entry name" value="Leucine-rich Repeat Variant"/>
    <property type="match status" value="1"/>
</dbReference>
<sequence>MLPLPTQRLHPRDAARLAEEHFGRDLTLAWCEDLLSGEAVAGDTRYPDIVWIRGALGWPPYWSRVWGARALLHIGPPARPDLVLRATGDDAWRLREMALKVIAAHQLPDPDGVVDALTDDPVERVRRQAWRALGRPREMSDR</sequence>
<evidence type="ECO:0000313" key="1">
    <source>
        <dbReference type="EMBL" id="TQL85440.1"/>
    </source>
</evidence>
<evidence type="ECO:0008006" key="3">
    <source>
        <dbReference type="Google" id="ProtNLM"/>
    </source>
</evidence>
<name>A0A543BKS9_9MICO</name>
<dbReference type="OrthoDB" id="3386844at2"/>
<dbReference type="SUPFAM" id="SSF48371">
    <property type="entry name" value="ARM repeat"/>
    <property type="match status" value="1"/>
</dbReference>
<dbReference type="InterPro" id="IPR011989">
    <property type="entry name" value="ARM-like"/>
</dbReference>
<accession>A0A543BKS9</accession>
<dbReference type="Proteomes" id="UP000317209">
    <property type="component" value="Unassembled WGS sequence"/>
</dbReference>
<comment type="caution">
    <text evidence="1">The sequence shown here is derived from an EMBL/GenBank/DDBJ whole genome shotgun (WGS) entry which is preliminary data.</text>
</comment>
<proteinExistence type="predicted"/>
<reference evidence="1 2" key="1">
    <citation type="submission" date="2019-06" db="EMBL/GenBank/DDBJ databases">
        <title>Sequencing the genomes of 1000 actinobacteria strains.</title>
        <authorList>
            <person name="Klenk H.-P."/>
        </authorList>
    </citation>
    <scope>NUCLEOTIDE SEQUENCE [LARGE SCALE GENOMIC DNA]</scope>
    <source>
        <strain evidence="1 2">DSM 20169</strain>
    </source>
</reference>
<protein>
    <recommendedName>
        <fullName evidence="3">HEAT repeat protein</fullName>
    </recommendedName>
</protein>